<evidence type="ECO:0000256" key="2">
    <source>
        <dbReference type="ARBA" id="ARBA00023239"/>
    </source>
</evidence>
<organism evidence="4 5">
    <name type="scientific">Paragemmobacter straminiformis</name>
    <dbReference type="NCBI Taxonomy" id="2045119"/>
    <lineage>
        <taxon>Bacteria</taxon>
        <taxon>Pseudomonadati</taxon>
        <taxon>Pseudomonadota</taxon>
        <taxon>Alphaproteobacteria</taxon>
        <taxon>Rhodobacterales</taxon>
        <taxon>Paracoccaceae</taxon>
        <taxon>Paragemmobacter</taxon>
    </lineage>
</organism>
<protein>
    <recommendedName>
        <fullName evidence="6">3-hydroxyacyl-CoA dehydrogenase</fullName>
    </recommendedName>
</protein>
<sequence length="544" mass="54356">MGVLTVIEVSGDLTAARRSALAAELAQAGGAVLLRIASAGLPEAELGVAAAVAEVAALCEAIENRTAAVVAVLSGQVRGAALELALAAGARVARQGAAFGFSDAGLGLVPGAGATQRLPRLVGAAEALRMLQDGAEVDAVTAFATGLVDALAEGDGVQDAVRLAGALPLRKGIRDGRAYLATVAAARGAARTPAQARIVDCVEAALMLPHGPGLAFERVTFEDLCASAETQGLLHARRAFAVAADAAVPVARLGIWGAAAPAVGLAVAALRAGLEVQLAAESREAVVKALADVAERQEAEVQAGRMLPEAREAEWARLLPQVGAAGLAGVDLTVMTEAGAVAGPRLAYGVALADVPVLTRFESLAEIAANGAAPDHVARGAGLARALGWVPVVTRQGGPVVLRLATALAEAVAWVEAQAAAQDAGRGVGRAALAQSLAAQGIAGEGAARAGVADGIALRCLAALANEGARLVGEGIAPSAAHVDAVAIAAGLMARWTGGPMHQANRRGLMVLRRDLRGWAADDAALWTPAPLIDALIAEGRGFT</sequence>
<dbReference type="AlphaFoldDB" id="A0A842I892"/>
<evidence type="ECO:0008006" key="6">
    <source>
        <dbReference type="Google" id="ProtNLM"/>
    </source>
</evidence>
<dbReference type="Pfam" id="PF00378">
    <property type="entry name" value="ECH_1"/>
    <property type="match status" value="1"/>
</dbReference>
<name>A0A842I892_9RHOB</name>
<keyword evidence="2" id="KW-0456">Lyase</keyword>
<accession>A0A842I892</accession>
<dbReference type="GO" id="GO:0016829">
    <property type="term" value="F:lyase activity"/>
    <property type="evidence" value="ECO:0007669"/>
    <property type="project" value="UniProtKB-KW"/>
</dbReference>
<keyword evidence="1" id="KW-0413">Isomerase</keyword>
<keyword evidence="3" id="KW-0511">Multifunctional enzyme</keyword>
<evidence type="ECO:0000256" key="3">
    <source>
        <dbReference type="ARBA" id="ARBA00023268"/>
    </source>
</evidence>
<dbReference type="InterPro" id="IPR008927">
    <property type="entry name" value="6-PGluconate_DH-like_C_sf"/>
</dbReference>
<keyword evidence="5" id="KW-1185">Reference proteome</keyword>
<dbReference type="RefSeq" id="WP_185796833.1">
    <property type="nucleotide sequence ID" value="NZ_JACLQD010000002.1"/>
</dbReference>
<evidence type="ECO:0000256" key="1">
    <source>
        <dbReference type="ARBA" id="ARBA00023235"/>
    </source>
</evidence>
<gene>
    <name evidence="4" type="ORF">H7F16_06790</name>
</gene>
<dbReference type="Gene3D" id="3.90.226.10">
    <property type="entry name" value="2-enoyl-CoA Hydratase, Chain A, domain 1"/>
    <property type="match status" value="1"/>
</dbReference>
<dbReference type="SUPFAM" id="SSF48179">
    <property type="entry name" value="6-phosphogluconate dehydrogenase C-terminal domain-like"/>
    <property type="match status" value="1"/>
</dbReference>
<dbReference type="PANTHER" id="PTHR23309">
    <property type="entry name" value="3-HYDROXYACYL-COA DEHYROGENASE"/>
    <property type="match status" value="1"/>
</dbReference>
<dbReference type="InterPro" id="IPR001753">
    <property type="entry name" value="Enoyl-CoA_hydra/iso"/>
</dbReference>
<dbReference type="Proteomes" id="UP000555411">
    <property type="component" value="Unassembled WGS sequence"/>
</dbReference>
<dbReference type="InterPro" id="IPR029045">
    <property type="entry name" value="ClpP/crotonase-like_dom_sf"/>
</dbReference>
<reference evidence="4 5" key="1">
    <citation type="journal article" date="2017" name="Int. J. Syst. Evol. Microbiol.">
        <title>Gemmobacter straminiformis sp. nov., isolated from an artificial fountain.</title>
        <authorList>
            <person name="Kang J.Y."/>
            <person name="Kim M.J."/>
            <person name="Chun J."/>
            <person name="Son K.P."/>
            <person name="Jahng K.Y."/>
        </authorList>
    </citation>
    <scope>NUCLEOTIDE SEQUENCE [LARGE SCALE GENOMIC DNA]</scope>
    <source>
        <strain evidence="4 5">CAM-8</strain>
    </source>
</reference>
<dbReference type="GO" id="GO:0016853">
    <property type="term" value="F:isomerase activity"/>
    <property type="evidence" value="ECO:0007669"/>
    <property type="project" value="UniProtKB-KW"/>
</dbReference>
<dbReference type="PANTHER" id="PTHR23309:SF49">
    <property type="entry name" value="PEROXISOMAL BIFUNCTIONAL ENZYME"/>
    <property type="match status" value="1"/>
</dbReference>
<dbReference type="SUPFAM" id="SSF52096">
    <property type="entry name" value="ClpP/crotonase"/>
    <property type="match status" value="1"/>
</dbReference>
<dbReference type="EMBL" id="JACLQD010000002">
    <property type="protein sequence ID" value="MBC2835208.1"/>
    <property type="molecule type" value="Genomic_DNA"/>
</dbReference>
<comment type="caution">
    <text evidence="4">The sequence shown here is derived from an EMBL/GenBank/DDBJ whole genome shotgun (WGS) entry which is preliminary data.</text>
</comment>
<evidence type="ECO:0000313" key="4">
    <source>
        <dbReference type="EMBL" id="MBC2835208.1"/>
    </source>
</evidence>
<dbReference type="Gene3D" id="1.10.1040.10">
    <property type="entry name" value="N-(1-d-carboxylethyl)-l-norvaline Dehydrogenase, domain 2"/>
    <property type="match status" value="1"/>
</dbReference>
<evidence type="ECO:0000313" key="5">
    <source>
        <dbReference type="Proteomes" id="UP000555411"/>
    </source>
</evidence>
<proteinExistence type="predicted"/>
<dbReference type="InterPro" id="IPR013328">
    <property type="entry name" value="6PGD_dom2"/>
</dbReference>